<dbReference type="EMBL" id="HACA01014927">
    <property type="protein sequence ID" value="CDW32288.1"/>
    <property type="molecule type" value="Transcribed_RNA"/>
</dbReference>
<protein>
    <submittedName>
        <fullName evidence="1">Uncharacterized protein</fullName>
    </submittedName>
</protein>
<reference evidence="1" key="1">
    <citation type="submission" date="2014-05" db="EMBL/GenBank/DDBJ databases">
        <authorList>
            <person name="Chronopoulou M."/>
        </authorList>
    </citation>
    <scope>NUCLEOTIDE SEQUENCE</scope>
    <source>
        <tissue evidence="1">Whole organism</tissue>
    </source>
</reference>
<organism evidence="1">
    <name type="scientific">Lepeophtheirus salmonis</name>
    <name type="common">Salmon louse</name>
    <name type="synonym">Caligus salmonis</name>
    <dbReference type="NCBI Taxonomy" id="72036"/>
    <lineage>
        <taxon>Eukaryota</taxon>
        <taxon>Metazoa</taxon>
        <taxon>Ecdysozoa</taxon>
        <taxon>Arthropoda</taxon>
        <taxon>Crustacea</taxon>
        <taxon>Multicrustacea</taxon>
        <taxon>Hexanauplia</taxon>
        <taxon>Copepoda</taxon>
        <taxon>Siphonostomatoida</taxon>
        <taxon>Caligidae</taxon>
        <taxon>Lepeophtheirus</taxon>
    </lineage>
</organism>
<proteinExistence type="predicted"/>
<sequence length="69" mass="7508">MKNTKYTFCGTSQVLRPSLCCASGKPATNVLEWIIRRHATILVQATLSLAKLLNSLSLNTAHPFGHIGL</sequence>
<dbReference type="AlphaFoldDB" id="A0A0K2U239"/>
<accession>A0A0K2U239</accession>
<name>A0A0K2U239_LEPSM</name>
<evidence type="ECO:0000313" key="1">
    <source>
        <dbReference type="EMBL" id="CDW32288.1"/>
    </source>
</evidence>